<dbReference type="AlphaFoldDB" id="A0A2R6X839"/>
<sequence length="76" mass="8849">MAFTPTLTRDQEIEGHFESWETLLRDFESCHSFSHMTRVTVCVSCRLVHLDITHMSGRNRWFYEYGGGDGLQIPVI</sequence>
<evidence type="ECO:0000313" key="1">
    <source>
        <dbReference type="EMBL" id="PTQ42268.1"/>
    </source>
</evidence>
<reference evidence="2" key="1">
    <citation type="journal article" date="2017" name="Cell">
        <title>Insights into land plant evolution garnered from the Marchantia polymorpha genome.</title>
        <authorList>
            <person name="Bowman J.L."/>
            <person name="Kohchi T."/>
            <person name="Yamato K.T."/>
            <person name="Jenkins J."/>
            <person name="Shu S."/>
            <person name="Ishizaki K."/>
            <person name="Yamaoka S."/>
            <person name="Nishihama R."/>
            <person name="Nakamura Y."/>
            <person name="Berger F."/>
            <person name="Adam C."/>
            <person name="Aki S.S."/>
            <person name="Althoff F."/>
            <person name="Araki T."/>
            <person name="Arteaga-Vazquez M.A."/>
            <person name="Balasubrmanian S."/>
            <person name="Barry K."/>
            <person name="Bauer D."/>
            <person name="Boehm C.R."/>
            <person name="Briginshaw L."/>
            <person name="Caballero-Perez J."/>
            <person name="Catarino B."/>
            <person name="Chen F."/>
            <person name="Chiyoda S."/>
            <person name="Chovatia M."/>
            <person name="Davies K.M."/>
            <person name="Delmans M."/>
            <person name="Demura T."/>
            <person name="Dierschke T."/>
            <person name="Dolan L."/>
            <person name="Dorantes-Acosta A.E."/>
            <person name="Eklund D.M."/>
            <person name="Florent S.N."/>
            <person name="Flores-Sandoval E."/>
            <person name="Fujiyama A."/>
            <person name="Fukuzawa H."/>
            <person name="Galik B."/>
            <person name="Grimanelli D."/>
            <person name="Grimwood J."/>
            <person name="Grossniklaus U."/>
            <person name="Hamada T."/>
            <person name="Haseloff J."/>
            <person name="Hetherington A.J."/>
            <person name="Higo A."/>
            <person name="Hirakawa Y."/>
            <person name="Hundley H.N."/>
            <person name="Ikeda Y."/>
            <person name="Inoue K."/>
            <person name="Inoue S.I."/>
            <person name="Ishida S."/>
            <person name="Jia Q."/>
            <person name="Kakita M."/>
            <person name="Kanazawa T."/>
            <person name="Kawai Y."/>
            <person name="Kawashima T."/>
            <person name="Kennedy M."/>
            <person name="Kinose K."/>
            <person name="Kinoshita T."/>
            <person name="Kohara Y."/>
            <person name="Koide E."/>
            <person name="Komatsu K."/>
            <person name="Kopischke S."/>
            <person name="Kubo M."/>
            <person name="Kyozuka J."/>
            <person name="Lagercrantz U."/>
            <person name="Lin S.S."/>
            <person name="Lindquist E."/>
            <person name="Lipzen A.M."/>
            <person name="Lu C.W."/>
            <person name="De Luna E."/>
            <person name="Martienssen R.A."/>
            <person name="Minamino N."/>
            <person name="Mizutani M."/>
            <person name="Mizutani M."/>
            <person name="Mochizuki N."/>
            <person name="Monte I."/>
            <person name="Mosher R."/>
            <person name="Nagasaki H."/>
            <person name="Nakagami H."/>
            <person name="Naramoto S."/>
            <person name="Nishitani K."/>
            <person name="Ohtani M."/>
            <person name="Okamoto T."/>
            <person name="Okumura M."/>
            <person name="Phillips J."/>
            <person name="Pollak B."/>
            <person name="Reinders A."/>
            <person name="Rovekamp M."/>
            <person name="Sano R."/>
            <person name="Sawa S."/>
            <person name="Schmid M.W."/>
            <person name="Shirakawa M."/>
            <person name="Solano R."/>
            <person name="Spunde A."/>
            <person name="Suetsugu N."/>
            <person name="Sugano S."/>
            <person name="Sugiyama A."/>
            <person name="Sun R."/>
            <person name="Suzuki Y."/>
            <person name="Takenaka M."/>
            <person name="Takezawa D."/>
            <person name="Tomogane H."/>
            <person name="Tsuzuki M."/>
            <person name="Ueda T."/>
            <person name="Umeda M."/>
            <person name="Ward J.M."/>
            <person name="Watanabe Y."/>
            <person name="Yazaki K."/>
            <person name="Yokoyama R."/>
            <person name="Yoshitake Y."/>
            <person name="Yotsui I."/>
            <person name="Zachgo S."/>
            <person name="Schmutz J."/>
        </authorList>
    </citation>
    <scope>NUCLEOTIDE SEQUENCE [LARGE SCALE GENOMIC DNA]</scope>
    <source>
        <strain evidence="2">Tak-1</strain>
    </source>
</reference>
<protein>
    <submittedName>
        <fullName evidence="1">Uncharacterized protein</fullName>
    </submittedName>
</protein>
<gene>
    <name evidence="1" type="ORF">MARPO_0030s0018</name>
</gene>
<name>A0A2R6X839_MARPO</name>
<keyword evidence="2" id="KW-1185">Reference proteome</keyword>
<evidence type="ECO:0000313" key="2">
    <source>
        <dbReference type="Proteomes" id="UP000244005"/>
    </source>
</evidence>
<accession>A0A2R6X839</accession>
<organism evidence="1 2">
    <name type="scientific">Marchantia polymorpha</name>
    <name type="common">Common liverwort</name>
    <name type="synonym">Marchantia aquatica</name>
    <dbReference type="NCBI Taxonomy" id="3197"/>
    <lineage>
        <taxon>Eukaryota</taxon>
        <taxon>Viridiplantae</taxon>
        <taxon>Streptophyta</taxon>
        <taxon>Embryophyta</taxon>
        <taxon>Marchantiophyta</taxon>
        <taxon>Marchantiopsida</taxon>
        <taxon>Marchantiidae</taxon>
        <taxon>Marchantiales</taxon>
        <taxon>Marchantiaceae</taxon>
        <taxon>Marchantia</taxon>
    </lineage>
</organism>
<dbReference type="Proteomes" id="UP000244005">
    <property type="component" value="Unassembled WGS sequence"/>
</dbReference>
<dbReference type="EMBL" id="KZ772702">
    <property type="protein sequence ID" value="PTQ42268.1"/>
    <property type="molecule type" value="Genomic_DNA"/>
</dbReference>
<dbReference type="Gramene" id="Mp8g16850.1">
    <property type="protein sequence ID" value="Mp8g16850.1.cds1"/>
    <property type="gene ID" value="Mp8g16850"/>
</dbReference>
<proteinExistence type="predicted"/>